<dbReference type="CDD" id="cd09616">
    <property type="entry name" value="Peptidase_C12_UCH_L1_L3"/>
    <property type="match status" value="1"/>
</dbReference>
<evidence type="ECO:0000256" key="9">
    <source>
        <dbReference type="SAM" id="MobiDB-lite"/>
    </source>
</evidence>
<sequence length="264" mass="29990">MTSDENALTTHDTNPPDTNDTKRWKALPPLENNPDVMTALVHRLGLSTEMSFHDVFSIDDPDLLSFIPRPAAALVLVFPINEAYVNFRQKEDQDKLEYNEKGSKEPVIWFKQTIRNSCGLMAILHAACNGSARNFIKSGSILEKLVNEAVPLDPIKRAELIYNSKDLEAVHLDSASKGQSHVVSAEDDIDLHFVCFVKDQDHNLWEMDGQRKGPLLRGKLNMEEDVLSERALKLSVRRFLNREHEHEKGEMRFSLLALSPKFDN</sequence>
<evidence type="ECO:0000259" key="10">
    <source>
        <dbReference type="PROSITE" id="PS52048"/>
    </source>
</evidence>
<dbReference type="OrthoDB" id="427186at2759"/>
<dbReference type="FunFam" id="3.40.532.10:FF:000008">
    <property type="entry name" value="Ubiquitin carboxyl-terminal hydrolase"/>
    <property type="match status" value="1"/>
</dbReference>
<dbReference type="EC" id="3.4.19.12" evidence="8"/>
<evidence type="ECO:0000256" key="3">
    <source>
        <dbReference type="ARBA" id="ARBA00022670"/>
    </source>
</evidence>
<feature type="domain" description="UCH catalytic" evidence="10">
    <location>
        <begin position="26"/>
        <end position="260"/>
    </location>
</feature>
<keyword evidence="5 7" id="KW-0378">Hydrolase</keyword>
<comment type="catalytic activity">
    <reaction evidence="1 7 8">
        <text>Thiol-dependent hydrolysis of ester, thioester, amide, peptide and isopeptide bonds formed by the C-terminal Gly of ubiquitin (a 76-residue protein attached to proteins as an intracellular targeting signal).</text>
        <dbReference type="EC" id="3.4.19.12"/>
    </reaction>
</comment>
<feature type="site" description="Transition state stabilizer" evidence="7">
    <location>
        <position position="112"/>
    </location>
</feature>
<protein>
    <recommendedName>
        <fullName evidence="8">Ubiquitin carboxyl-terminal hydrolase</fullName>
        <ecNumber evidence="8">3.4.19.12</ecNumber>
    </recommendedName>
</protein>
<evidence type="ECO:0000256" key="1">
    <source>
        <dbReference type="ARBA" id="ARBA00000707"/>
    </source>
</evidence>
<organism evidence="11 12">
    <name type="scientific">Golovinomyces cichoracearum</name>
    <dbReference type="NCBI Taxonomy" id="62708"/>
    <lineage>
        <taxon>Eukaryota</taxon>
        <taxon>Fungi</taxon>
        <taxon>Dikarya</taxon>
        <taxon>Ascomycota</taxon>
        <taxon>Pezizomycotina</taxon>
        <taxon>Leotiomycetes</taxon>
        <taxon>Erysiphales</taxon>
        <taxon>Erysiphaceae</taxon>
        <taxon>Golovinomyces</taxon>
    </lineage>
</organism>
<dbReference type="InterPro" id="IPR036959">
    <property type="entry name" value="Peptidase_C12_UCH_sf"/>
</dbReference>
<evidence type="ECO:0000256" key="6">
    <source>
        <dbReference type="ARBA" id="ARBA00022807"/>
    </source>
</evidence>
<dbReference type="InterPro" id="IPR038765">
    <property type="entry name" value="Papain-like_cys_pep_sf"/>
</dbReference>
<evidence type="ECO:0000313" key="12">
    <source>
        <dbReference type="Proteomes" id="UP000285405"/>
    </source>
</evidence>
<dbReference type="PANTHER" id="PTHR10589:SF17">
    <property type="entry name" value="UBIQUITIN CARBOXYL-TERMINAL HYDROLASE"/>
    <property type="match status" value="1"/>
</dbReference>
<feature type="compositionally biased region" description="Low complexity" evidence="9">
    <location>
        <begin position="9"/>
        <end position="18"/>
    </location>
</feature>
<comment type="caution">
    <text evidence="11">The sequence shown here is derived from an EMBL/GenBank/DDBJ whole genome shotgun (WGS) entry which is preliminary data.</text>
</comment>
<dbReference type="Pfam" id="PF01088">
    <property type="entry name" value="Peptidase_C12"/>
    <property type="match status" value="1"/>
</dbReference>
<keyword evidence="3 7" id="KW-0645">Protease</keyword>
<feature type="active site" description="Nucleophile" evidence="7">
    <location>
        <position position="118"/>
    </location>
</feature>
<name>A0A420HSB9_9PEZI</name>
<reference evidence="11 12" key="1">
    <citation type="journal article" date="2018" name="BMC Genomics">
        <title>Comparative genome analyses reveal sequence features reflecting distinct modes of host-adaptation between dicot and monocot powdery mildew.</title>
        <authorList>
            <person name="Wu Y."/>
            <person name="Ma X."/>
            <person name="Pan Z."/>
            <person name="Kale S.D."/>
            <person name="Song Y."/>
            <person name="King H."/>
            <person name="Zhang Q."/>
            <person name="Presley C."/>
            <person name="Deng X."/>
            <person name="Wei C.I."/>
            <person name="Xiao S."/>
        </authorList>
    </citation>
    <scope>NUCLEOTIDE SEQUENCE [LARGE SCALE GENOMIC DNA]</scope>
    <source>
        <strain evidence="11">UCSC1</strain>
    </source>
</reference>
<dbReference type="PROSITE" id="PS52048">
    <property type="entry name" value="UCH_DOMAIN"/>
    <property type="match status" value="1"/>
</dbReference>
<comment type="similarity">
    <text evidence="2 7 8">Belongs to the peptidase C12 family.</text>
</comment>
<proteinExistence type="inferred from homology"/>
<dbReference type="Proteomes" id="UP000285405">
    <property type="component" value="Unassembled WGS sequence"/>
</dbReference>
<dbReference type="AlphaFoldDB" id="A0A420HSB9"/>
<evidence type="ECO:0000256" key="8">
    <source>
        <dbReference type="RuleBase" id="RU361215"/>
    </source>
</evidence>
<evidence type="ECO:0000256" key="4">
    <source>
        <dbReference type="ARBA" id="ARBA00022786"/>
    </source>
</evidence>
<evidence type="ECO:0000256" key="2">
    <source>
        <dbReference type="ARBA" id="ARBA00009326"/>
    </source>
</evidence>
<accession>A0A420HSB9</accession>
<dbReference type="GO" id="GO:0004843">
    <property type="term" value="F:cysteine-type deubiquitinase activity"/>
    <property type="evidence" value="ECO:0007669"/>
    <property type="project" value="UniProtKB-UniRule"/>
</dbReference>
<keyword evidence="4 7" id="KW-0833">Ubl conjugation pathway</keyword>
<dbReference type="PRINTS" id="PR00707">
    <property type="entry name" value="UBCTHYDRLASE"/>
</dbReference>
<dbReference type="GO" id="GO:0006511">
    <property type="term" value="P:ubiquitin-dependent protein catabolic process"/>
    <property type="evidence" value="ECO:0007669"/>
    <property type="project" value="UniProtKB-UniRule"/>
</dbReference>
<evidence type="ECO:0000256" key="5">
    <source>
        <dbReference type="ARBA" id="ARBA00022801"/>
    </source>
</evidence>
<feature type="active site" description="Proton donor" evidence="7">
    <location>
        <position position="192"/>
    </location>
</feature>
<dbReference type="GO" id="GO:0005737">
    <property type="term" value="C:cytoplasm"/>
    <property type="evidence" value="ECO:0007669"/>
    <property type="project" value="TreeGrafter"/>
</dbReference>
<dbReference type="EMBL" id="MCBR01016695">
    <property type="protein sequence ID" value="RKF60334.1"/>
    <property type="molecule type" value="Genomic_DNA"/>
</dbReference>
<feature type="region of interest" description="Disordered" evidence="9">
    <location>
        <begin position="1"/>
        <end position="28"/>
    </location>
</feature>
<evidence type="ECO:0000256" key="7">
    <source>
        <dbReference type="PROSITE-ProRule" id="PRU01393"/>
    </source>
</evidence>
<dbReference type="InterPro" id="IPR001578">
    <property type="entry name" value="Peptidase_C12_UCH"/>
</dbReference>
<keyword evidence="6 7" id="KW-0788">Thiol protease</keyword>
<evidence type="ECO:0000313" key="11">
    <source>
        <dbReference type="EMBL" id="RKF60334.1"/>
    </source>
</evidence>
<gene>
    <name evidence="11" type="ORF">GcC1_166012</name>
</gene>
<dbReference type="GO" id="GO:0016579">
    <property type="term" value="P:protein deubiquitination"/>
    <property type="evidence" value="ECO:0007669"/>
    <property type="project" value="TreeGrafter"/>
</dbReference>
<dbReference type="Gene3D" id="3.40.532.10">
    <property type="entry name" value="Peptidase C12, ubiquitin carboxyl-terminal hydrolase"/>
    <property type="match status" value="1"/>
</dbReference>
<dbReference type="PANTHER" id="PTHR10589">
    <property type="entry name" value="UBIQUITIN CARBOXYL-TERMINAL HYDROLASE"/>
    <property type="match status" value="1"/>
</dbReference>
<dbReference type="SUPFAM" id="SSF54001">
    <property type="entry name" value="Cysteine proteinases"/>
    <property type="match status" value="1"/>
</dbReference>
<feature type="site" description="Important for enzyme activity" evidence="7">
    <location>
        <position position="208"/>
    </location>
</feature>